<organism evidence="3 4">
    <name type="scientific">Collinsella ureilytica</name>
    <dbReference type="NCBI Taxonomy" id="2869515"/>
    <lineage>
        <taxon>Bacteria</taxon>
        <taxon>Bacillati</taxon>
        <taxon>Actinomycetota</taxon>
        <taxon>Coriobacteriia</taxon>
        <taxon>Coriobacteriales</taxon>
        <taxon>Coriobacteriaceae</taxon>
        <taxon>Collinsella</taxon>
    </lineage>
</organism>
<dbReference type="PANTHER" id="PTHR43575:SF1">
    <property type="entry name" value="PROTEIN ABCI7, CHLOROPLASTIC"/>
    <property type="match status" value="1"/>
</dbReference>
<reference evidence="3 4" key="1">
    <citation type="submission" date="2021-08" db="EMBL/GenBank/DDBJ databases">
        <title>Collinsella faecalis sp. nov. isolated from swine faeces.</title>
        <authorList>
            <person name="Oh B.S."/>
            <person name="Lee J.H."/>
        </authorList>
    </citation>
    <scope>NUCLEOTIDE SEQUENCE [LARGE SCALE GENOMIC DNA]</scope>
    <source>
        <strain evidence="3 4">AGMB00827</strain>
    </source>
</reference>
<feature type="compositionally biased region" description="Low complexity" evidence="1">
    <location>
        <begin position="89"/>
        <end position="108"/>
    </location>
</feature>
<dbReference type="Proteomes" id="UP000700908">
    <property type="component" value="Unassembled WGS sequence"/>
</dbReference>
<proteinExistence type="predicted"/>
<comment type="caution">
    <text evidence="3">The sequence shown here is derived from an EMBL/GenBank/DDBJ whole genome shotgun (WGS) entry which is preliminary data.</text>
</comment>
<sequence length="346" mass="36046">MGSEAYAYLRGLAGKPVVLDVPGGLSAAVRVELDGRIGAARATAIDVIARRGSTLDLVIALDGVDEGAFSRTQLGAESGQTSSTSPQNSAPQAPSTAKPAKTPAPGAAHIDARSCAGLIGSSLRIFAGSAARVRVTYVQTADDAFIALDDTGILLDEGAHVDISHTILGAGTSCTGLAADLRGDTSRLEVRTSYLGVREQIRDFNYAPRHLGRRTRSDMDANGVLTGASTKVLRGTIDLMHGCSGSEGAEHETVLIADERVENKTVPVILCDEDDVAGNHGATIGHVRPNQLFYLSSRGISETQAEALFTSAKLEDAAHAAPTKKIRAAVARLADHMGVDLEEEIA</sequence>
<evidence type="ECO:0000313" key="3">
    <source>
        <dbReference type="EMBL" id="MBY4797009.1"/>
    </source>
</evidence>
<dbReference type="InterPro" id="IPR055346">
    <property type="entry name" value="Fe-S_cluster_assembly_SufBD"/>
</dbReference>
<protein>
    <submittedName>
        <fullName evidence="3">SufD family Fe-S cluster assembly protein</fullName>
    </submittedName>
</protein>
<feature type="compositionally biased region" description="Polar residues" evidence="1">
    <location>
        <begin position="75"/>
        <end position="88"/>
    </location>
</feature>
<dbReference type="Pfam" id="PF01458">
    <property type="entry name" value="SUFBD_core"/>
    <property type="match status" value="1"/>
</dbReference>
<dbReference type="SUPFAM" id="SSF101960">
    <property type="entry name" value="Stabilizer of iron transporter SufD"/>
    <property type="match status" value="1"/>
</dbReference>
<dbReference type="InterPro" id="IPR037284">
    <property type="entry name" value="SUF_FeS_clus_asmbl_SufBD_sf"/>
</dbReference>
<dbReference type="EMBL" id="JAIMFO010000004">
    <property type="protein sequence ID" value="MBY4797009.1"/>
    <property type="molecule type" value="Genomic_DNA"/>
</dbReference>
<evidence type="ECO:0000313" key="4">
    <source>
        <dbReference type="Proteomes" id="UP000700908"/>
    </source>
</evidence>
<evidence type="ECO:0000259" key="2">
    <source>
        <dbReference type="Pfam" id="PF01458"/>
    </source>
</evidence>
<evidence type="ECO:0000256" key="1">
    <source>
        <dbReference type="SAM" id="MobiDB-lite"/>
    </source>
</evidence>
<name>A0ABS7MI21_9ACTN</name>
<gene>
    <name evidence="3" type="ORF">K6V98_01325</name>
</gene>
<dbReference type="InterPro" id="IPR000825">
    <property type="entry name" value="SUF_FeS_clus_asmbl_SufBD_core"/>
</dbReference>
<keyword evidence="4" id="KW-1185">Reference proteome</keyword>
<accession>A0ABS7MI21</accession>
<dbReference type="PANTHER" id="PTHR43575">
    <property type="entry name" value="PROTEIN ABCI7, CHLOROPLASTIC"/>
    <property type="match status" value="1"/>
</dbReference>
<feature type="region of interest" description="Disordered" evidence="1">
    <location>
        <begin position="75"/>
        <end position="108"/>
    </location>
</feature>
<feature type="domain" description="SUF system FeS cluster assembly SufBD core" evidence="2">
    <location>
        <begin position="118"/>
        <end position="312"/>
    </location>
</feature>